<protein>
    <submittedName>
        <fullName evidence="3">Nucleotide-binding universal stress protein, UspA family</fullName>
    </submittedName>
</protein>
<dbReference type="EMBL" id="FNPX01000037">
    <property type="protein sequence ID" value="SDZ62063.1"/>
    <property type="molecule type" value="Genomic_DNA"/>
</dbReference>
<dbReference type="InterPro" id="IPR014729">
    <property type="entry name" value="Rossmann-like_a/b/a_fold"/>
</dbReference>
<keyword evidence="4" id="KW-1185">Reference proteome</keyword>
<name>A0A1H3UHX9_9RHOB</name>
<dbReference type="OrthoDB" id="7828597at2"/>
<feature type="domain" description="UspA" evidence="2">
    <location>
        <begin position="93"/>
        <end position="240"/>
    </location>
</feature>
<evidence type="ECO:0000313" key="3">
    <source>
        <dbReference type="EMBL" id="SDZ62063.1"/>
    </source>
</evidence>
<dbReference type="Pfam" id="PF00582">
    <property type="entry name" value="Usp"/>
    <property type="match status" value="1"/>
</dbReference>
<dbReference type="RefSeq" id="WP_092647987.1">
    <property type="nucleotide sequence ID" value="NZ_FNPX01000037.1"/>
</dbReference>
<gene>
    <name evidence="3" type="ORF">SAMN05444004_1375</name>
</gene>
<dbReference type="InterPro" id="IPR006015">
    <property type="entry name" value="Universal_stress_UspA"/>
</dbReference>
<evidence type="ECO:0000313" key="4">
    <source>
        <dbReference type="Proteomes" id="UP000198914"/>
    </source>
</evidence>
<reference evidence="4" key="1">
    <citation type="submission" date="2016-10" db="EMBL/GenBank/DDBJ databases">
        <authorList>
            <person name="Varghese N."/>
            <person name="Submissions S."/>
        </authorList>
    </citation>
    <scope>NUCLEOTIDE SEQUENCE [LARGE SCALE GENOMIC DNA]</scope>
    <source>
        <strain evidence="4">DSM 100420</strain>
    </source>
</reference>
<evidence type="ECO:0000259" key="2">
    <source>
        <dbReference type="Pfam" id="PF00582"/>
    </source>
</evidence>
<evidence type="ECO:0000256" key="1">
    <source>
        <dbReference type="ARBA" id="ARBA00008791"/>
    </source>
</evidence>
<dbReference type="AlphaFoldDB" id="A0A1H3UHX9"/>
<dbReference type="Proteomes" id="UP000198914">
    <property type="component" value="Unassembled WGS sequence"/>
</dbReference>
<proteinExistence type="inferred from homology"/>
<comment type="similarity">
    <text evidence="1">Belongs to the universal stress protein A family.</text>
</comment>
<organism evidence="3 4">
    <name type="scientific">Jannaschia faecimaris</name>
    <dbReference type="NCBI Taxonomy" id="1244108"/>
    <lineage>
        <taxon>Bacteria</taxon>
        <taxon>Pseudomonadati</taxon>
        <taxon>Pseudomonadota</taxon>
        <taxon>Alphaproteobacteria</taxon>
        <taxon>Rhodobacterales</taxon>
        <taxon>Roseobacteraceae</taxon>
        <taxon>Jannaschia</taxon>
    </lineage>
</organism>
<dbReference type="SUPFAM" id="SSF52402">
    <property type="entry name" value="Adenine nucleotide alpha hydrolases-like"/>
    <property type="match status" value="1"/>
</dbReference>
<dbReference type="CDD" id="cd00293">
    <property type="entry name" value="USP-like"/>
    <property type="match status" value="1"/>
</dbReference>
<accession>A0A1H3UHX9</accession>
<sequence length="243" mass="26087">MNSYAQVRISNPARYFETPGHVLSDVKLGHADKVKVLKSMAVDADQKLEATSEGMAGPNPSYNAKELQSALVHLENVKDVEGVETANVQTARFQRIMVVTTVDQHLNCEIAGTAFDMAENMGGKVCLLNVVPSAFEGAGLAASGPMVTAVPLFTTDDAQIIEDRRDQLEELKTACGSSVETEIEVRSGQIEEVIVAYADECDADLIIVGSPNRSWLEALLDTSVARQVTRSALCPVLVVPEPA</sequence>
<dbReference type="PRINTS" id="PR01438">
    <property type="entry name" value="UNVRSLSTRESS"/>
</dbReference>
<dbReference type="PANTHER" id="PTHR46268:SF6">
    <property type="entry name" value="UNIVERSAL STRESS PROTEIN UP12"/>
    <property type="match status" value="1"/>
</dbReference>
<dbReference type="InterPro" id="IPR006016">
    <property type="entry name" value="UspA"/>
</dbReference>
<dbReference type="Gene3D" id="3.40.50.620">
    <property type="entry name" value="HUPs"/>
    <property type="match status" value="1"/>
</dbReference>
<dbReference type="PANTHER" id="PTHR46268">
    <property type="entry name" value="STRESS RESPONSE PROTEIN NHAX"/>
    <property type="match status" value="1"/>
</dbReference>